<protein>
    <submittedName>
        <fullName evidence="1">Uncharacterized protein</fullName>
    </submittedName>
</protein>
<name>A0ABP0Y5Y9_9ROSI</name>
<reference evidence="1 2" key="1">
    <citation type="submission" date="2024-03" db="EMBL/GenBank/DDBJ databases">
        <authorList>
            <person name="Gkanogiannis A."/>
            <person name="Becerra Lopez-Lavalle L."/>
        </authorList>
    </citation>
    <scope>NUCLEOTIDE SEQUENCE [LARGE SCALE GENOMIC DNA]</scope>
</reference>
<accession>A0ABP0Y5Y9</accession>
<evidence type="ECO:0000313" key="2">
    <source>
        <dbReference type="Proteomes" id="UP001642487"/>
    </source>
</evidence>
<sequence>MKPHARLSPTLRELMRVTTRREKAKKNAKTWVEVRGAAKASSVKFLSLRRGGSPGKKTRIKLCDCSRLGGDGDVAAADEVGPHNCRNRGKSPSLFPIRKTIA</sequence>
<keyword evidence="2" id="KW-1185">Reference proteome</keyword>
<dbReference type="EMBL" id="OZ021736">
    <property type="protein sequence ID" value="CAK9315130.1"/>
    <property type="molecule type" value="Genomic_DNA"/>
</dbReference>
<gene>
    <name evidence="1" type="ORF">CITCOLO1_LOCUS6911</name>
</gene>
<evidence type="ECO:0000313" key="1">
    <source>
        <dbReference type="EMBL" id="CAK9315130.1"/>
    </source>
</evidence>
<proteinExistence type="predicted"/>
<organism evidence="1 2">
    <name type="scientific">Citrullus colocynthis</name>
    <name type="common">colocynth</name>
    <dbReference type="NCBI Taxonomy" id="252529"/>
    <lineage>
        <taxon>Eukaryota</taxon>
        <taxon>Viridiplantae</taxon>
        <taxon>Streptophyta</taxon>
        <taxon>Embryophyta</taxon>
        <taxon>Tracheophyta</taxon>
        <taxon>Spermatophyta</taxon>
        <taxon>Magnoliopsida</taxon>
        <taxon>eudicotyledons</taxon>
        <taxon>Gunneridae</taxon>
        <taxon>Pentapetalae</taxon>
        <taxon>rosids</taxon>
        <taxon>fabids</taxon>
        <taxon>Cucurbitales</taxon>
        <taxon>Cucurbitaceae</taxon>
        <taxon>Benincaseae</taxon>
        <taxon>Citrullus</taxon>
    </lineage>
</organism>
<dbReference type="Proteomes" id="UP001642487">
    <property type="component" value="Chromosome 2"/>
</dbReference>